<proteinExistence type="predicted"/>
<dbReference type="AlphaFoldDB" id="A0A1D1W761"/>
<organism evidence="1 2">
    <name type="scientific">Ramazzottius varieornatus</name>
    <name type="common">Water bear</name>
    <name type="synonym">Tardigrade</name>
    <dbReference type="NCBI Taxonomy" id="947166"/>
    <lineage>
        <taxon>Eukaryota</taxon>
        <taxon>Metazoa</taxon>
        <taxon>Ecdysozoa</taxon>
        <taxon>Tardigrada</taxon>
        <taxon>Eutardigrada</taxon>
        <taxon>Parachela</taxon>
        <taxon>Hypsibioidea</taxon>
        <taxon>Ramazzottiidae</taxon>
        <taxon>Ramazzottius</taxon>
    </lineage>
</organism>
<sequence length="130" mass="14266">MERMVKGSRINASGWGQASVKESRDRKLLPGLVVGWPQSFHVVAGFLSFGIDFLTLTKLLFAQTAEQVQRGIAVKGSSPCLNAGGQHFSNIRKSLSSFDLGSTLNDVHLSWYRLKTVGRDGKSRNCGRKN</sequence>
<name>A0A1D1W761_RAMVA</name>
<keyword evidence="2" id="KW-1185">Reference proteome</keyword>
<reference evidence="1 2" key="1">
    <citation type="journal article" date="2016" name="Nat. Commun.">
        <title>Extremotolerant tardigrade genome and improved radiotolerance of human cultured cells by tardigrade-unique protein.</title>
        <authorList>
            <person name="Hashimoto T."/>
            <person name="Horikawa D.D."/>
            <person name="Saito Y."/>
            <person name="Kuwahara H."/>
            <person name="Kozuka-Hata H."/>
            <person name="Shin-I T."/>
            <person name="Minakuchi Y."/>
            <person name="Ohishi K."/>
            <person name="Motoyama A."/>
            <person name="Aizu T."/>
            <person name="Enomoto A."/>
            <person name="Kondo K."/>
            <person name="Tanaka S."/>
            <person name="Hara Y."/>
            <person name="Koshikawa S."/>
            <person name="Sagara H."/>
            <person name="Miura T."/>
            <person name="Yokobori S."/>
            <person name="Miyagawa K."/>
            <person name="Suzuki Y."/>
            <person name="Kubo T."/>
            <person name="Oyama M."/>
            <person name="Kohara Y."/>
            <person name="Fujiyama A."/>
            <person name="Arakawa K."/>
            <person name="Katayama T."/>
            <person name="Toyoda A."/>
            <person name="Kunieda T."/>
        </authorList>
    </citation>
    <scope>NUCLEOTIDE SEQUENCE [LARGE SCALE GENOMIC DNA]</scope>
    <source>
        <strain evidence="1 2">YOKOZUNA-1</strain>
    </source>
</reference>
<comment type="caution">
    <text evidence="1">The sequence shown here is derived from an EMBL/GenBank/DDBJ whole genome shotgun (WGS) entry which is preliminary data.</text>
</comment>
<dbReference type="Proteomes" id="UP000186922">
    <property type="component" value="Unassembled WGS sequence"/>
</dbReference>
<dbReference type="EMBL" id="BDGG01000021">
    <property type="protein sequence ID" value="GAV09250.1"/>
    <property type="molecule type" value="Genomic_DNA"/>
</dbReference>
<accession>A0A1D1W761</accession>
<evidence type="ECO:0000313" key="2">
    <source>
        <dbReference type="Proteomes" id="UP000186922"/>
    </source>
</evidence>
<gene>
    <name evidence="1" type="primary">RvY_18822-1</name>
    <name evidence="1" type="synonym">RvY_18822.1</name>
    <name evidence="1" type="ORF">RvY_18822</name>
</gene>
<evidence type="ECO:0000313" key="1">
    <source>
        <dbReference type="EMBL" id="GAV09250.1"/>
    </source>
</evidence>
<protein>
    <submittedName>
        <fullName evidence="1">Uncharacterized protein</fullName>
    </submittedName>
</protein>